<evidence type="ECO:0000313" key="5">
    <source>
        <dbReference type="WBParaSite" id="Hba_03119"/>
    </source>
</evidence>
<dbReference type="GO" id="GO:0004672">
    <property type="term" value="F:protein kinase activity"/>
    <property type="evidence" value="ECO:0007669"/>
    <property type="project" value="InterPro"/>
</dbReference>
<dbReference type="Gene3D" id="1.10.510.10">
    <property type="entry name" value="Transferase(Phosphotransferase) domain 1"/>
    <property type="match status" value="1"/>
</dbReference>
<evidence type="ECO:0000256" key="1">
    <source>
        <dbReference type="SAM" id="Phobius"/>
    </source>
</evidence>
<reference evidence="5" key="1">
    <citation type="submission" date="2016-11" db="UniProtKB">
        <authorList>
            <consortium name="WormBaseParasite"/>
        </authorList>
    </citation>
    <scope>IDENTIFICATION</scope>
</reference>
<dbReference type="InterPro" id="IPR052709">
    <property type="entry name" value="Transposase-MT_Hybrid"/>
</dbReference>
<dbReference type="PANTHER" id="PTHR46060">
    <property type="entry name" value="MARINER MOS1 TRANSPOSASE-LIKE PROTEIN"/>
    <property type="match status" value="1"/>
</dbReference>
<feature type="domain" description="Mos1 transposase HTH" evidence="3">
    <location>
        <begin position="17"/>
        <end position="69"/>
    </location>
</feature>
<organism evidence="4 5">
    <name type="scientific">Heterorhabditis bacteriophora</name>
    <name type="common">Entomopathogenic nematode worm</name>
    <dbReference type="NCBI Taxonomy" id="37862"/>
    <lineage>
        <taxon>Eukaryota</taxon>
        <taxon>Metazoa</taxon>
        <taxon>Ecdysozoa</taxon>
        <taxon>Nematoda</taxon>
        <taxon>Chromadorea</taxon>
        <taxon>Rhabditida</taxon>
        <taxon>Rhabditina</taxon>
        <taxon>Rhabditomorpha</taxon>
        <taxon>Strongyloidea</taxon>
        <taxon>Heterorhabditidae</taxon>
        <taxon>Heterorhabditis</taxon>
    </lineage>
</organism>
<dbReference type="Pfam" id="PF07714">
    <property type="entry name" value="PK_Tyr_Ser-Thr"/>
    <property type="match status" value="1"/>
</dbReference>
<keyword evidence="4" id="KW-1185">Reference proteome</keyword>
<dbReference type="PANTHER" id="PTHR46060:SF1">
    <property type="entry name" value="MARINER MOS1 TRANSPOSASE-LIKE PROTEIN"/>
    <property type="match status" value="1"/>
</dbReference>
<dbReference type="InterPro" id="IPR041426">
    <property type="entry name" value="Mos1_HTH"/>
</dbReference>
<dbReference type="Gene3D" id="3.30.420.10">
    <property type="entry name" value="Ribonuclease H-like superfamily/Ribonuclease H"/>
    <property type="match status" value="1"/>
</dbReference>
<feature type="transmembrane region" description="Helical" evidence="1">
    <location>
        <begin position="133"/>
        <end position="154"/>
    </location>
</feature>
<dbReference type="AlphaFoldDB" id="A0A1I7WDV9"/>
<dbReference type="InterPro" id="IPR036397">
    <property type="entry name" value="RNaseH_sf"/>
</dbReference>
<dbReference type="GO" id="GO:0003676">
    <property type="term" value="F:nucleic acid binding"/>
    <property type="evidence" value="ECO:0007669"/>
    <property type="project" value="InterPro"/>
</dbReference>
<dbReference type="WBParaSite" id="Hba_03119">
    <property type="protein sequence ID" value="Hba_03119"/>
    <property type="gene ID" value="Hba_03119"/>
</dbReference>
<name>A0A1I7WDV9_HETBA</name>
<keyword evidence="1" id="KW-1133">Transmembrane helix</keyword>
<keyword evidence="1" id="KW-0812">Transmembrane</keyword>
<evidence type="ECO:0000259" key="2">
    <source>
        <dbReference type="Pfam" id="PF07714"/>
    </source>
</evidence>
<accession>A0A1I7WDV9</accession>
<dbReference type="Proteomes" id="UP000095283">
    <property type="component" value="Unplaced"/>
</dbReference>
<proteinExistence type="predicted"/>
<sequence length="359" mass="41988">MAKRISQSSMNTMSHQKLHIRHCILYEIQQGENDGDASQTQEELAELLRVDKLGKQRRRNFLWKIINGDDKWIMYGNPKRTHSWMDSSQPLTSMPKAKKSFCWNKKTIYQHDNSRPHAAPCTQQTILNLDWEVLPHLLLCLLSILCLLFSYKIIIETKTITSIVKMRDFLRMRQLATIDQTYVVMEKFVLKERIVFDKHDLNLLFQVMSVQYVPDLLIHITRLTSFFCYGFASSVIQLHYYSPEMRAQLKSLMYTNRADTITLSNASGQASDMWSFGTILYEMVFRRKHVDVEDVYEGEEENVIMCEKAEAQLIREPVVPEDGDVHADILNLIQKCWKKENQRPDAVLARKITDSTLKM</sequence>
<evidence type="ECO:0000259" key="3">
    <source>
        <dbReference type="Pfam" id="PF17906"/>
    </source>
</evidence>
<feature type="domain" description="Serine-threonine/tyrosine-protein kinase catalytic" evidence="2">
    <location>
        <begin position="268"/>
        <end position="345"/>
    </location>
</feature>
<protein>
    <submittedName>
        <fullName evidence="5">Pkinase_Tyr domain-containing protein</fullName>
    </submittedName>
</protein>
<dbReference type="InterPro" id="IPR001245">
    <property type="entry name" value="Ser-Thr/Tyr_kinase_cat_dom"/>
</dbReference>
<dbReference type="Pfam" id="PF17906">
    <property type="entry name" value="HTH_48"/>
    <property type="match status" value="1"/>
</dbReference>
<evidence type="ECO:0000313" key="4">
    <source>
        <dbReference type="Proteomes" id="UP000095283"/>
    </source>
</evidence>
<keyword evidence="1" id="KW-0472">Membrane</keyword>
<dbReference type="SUPFAM" id="SSF56112">
    <property type="entry name" value="Protein kinase-like (PK-like)"/>
    <property type="match status" value="1"/>
</dbReference>
<dbReference type="InterPro" id="IPR011009">
    <property type="entry name" value="Kinase-like_dom_sf"/>
</dbReference>